<name>A0A8H5GJU5_9AGAR</name>
<reference evidence="3 4" key="1">
    <citation type="journal article" date="2020" name="ISME J.">
        <title>Uncovering the hidden diversity of litter-decomposition mechanisms in mushroom-forming fungi.</title>
        <authorList>
            <person name="Floudas D."/>
            <person name="Bentzer J."/>
            <person name="Ahren D."/>
            <person name="Johansson T."/>
            <person name="Persson P."/>
            <person name="Tunlid A."/>
        </authorList>
    </citation>
    <scope>NUCLEOTIDE SEQUENCE [LARGE SCALE GENOMIC DNA]</scope>
    <source>
        <strain evidence="3 4">CBS 291.85</strain>
    </source>
</reference>
<dbReference type="PROSITE" id="PS50168">
    <property type="entry name" value="DED"/>
    <property type="match status" value="1"/>
</dbReference>
<dbReference type="EMBL" id="JAACJM010000024">
    <property type="protein sequence ID" value="KAF5366303.1"/>
    <property type="molecule type" value="Genomic_DNA"/>
</dbReference>
<feature type="domain" description="DED" evidence="2">
    <location>
        <begin position="14"/>
        <end position="107"/>
    </location>
</feature>
<accession>A0A8H5GJU5</accession>
<dbReference type="GO" id="GO:0042981">
    <property type="term" value="P:regulation of apoptotic process"/>
    <property type="evidence" value="ECO:0007669"/>
    <property type="project" value="InterPro"/>
</dbReference>
<dbReference type="InterPro" id="IPR001875">
    <property type="entry name" value="DED_dom"/>
</dbReference>
<organism evidence="3 4">
    <name type="scientific">Tetrapyrgos nigripes</name>
    <dbReference type="NCBI Taxonomy" id="182062"/>
    <lineage>
        <taxon>Eukaryota</taxon>
        <taxon>Fungi</taxon>
        <taxon>Dikarya</taxon>
        <taxon>Basidiomycota</taxon>
        <taxon>Agaricomycotina</taxon>
        <taxon>Agaricomycetes</taxon>
        <taxon>Agaricomycetidae</taxon>
        <taxon>Agaricales</taxon>
        <taxon>Marasmiineae</taxon>
        <taxon>Marasmiaceae</taxon>
        <taxon>Tetrapyrgos</taxon>
    </lineage>
</organism>
<dbReference type="Proteomes" id="UP000559256">
    <property type="component" value="Unassembled WGS sequence"/>
</dbReference>
<feature type="coiled-coil region" evidence="1">
    <location>
        <begin position="49"/>
        <end position="76"/>
    </location>
</feature>
<comment type="caution">
    <text evidence="3">The sequence shown here is derived from an EMBL/GenBank/DDBJ whole genome shotgun (WGS) entry which is preliminary data.</text>
</comment>
<dbReference type="OrthoDB" id="3269400at2759"/>
<evidence type="ECO:0000313" key="3">
    <source>
        <dbReference type="EMBL" id="KAF5366303.1"/>
    </source>
</evidence>
<evidence type="ECO:0000313" key="4">
    <source>
        <dbReference type="Proteomes" id="UP000559256"/>
    </source>
</evidence>
<protein>
    <recommendedName>
        <fullName evidence="2">DED domain-containing protein</fullName>
    </recommendedName>
</protein>
<gene>
    <name evidence="3" type="ORF">D9758_005732</name>
</gene>
<dbReference type="AlphaFoldDB" id="A0A8H5GJU5"/>
<evidence type="ECO:0000259" key="2">
    <source>
        <dbReference type="PROSITE" id="PS50168"/>
    </source>
</evidence>
<evidence type="ECO:0000256" key="1">
    <source>
        <dbReference type="SAM" id="Coils"/>
    </source>
</evidence>
<keyword evidence="1" id="KW-0175">Coiled coil</keyword>
<proteinExistence type="predicted"/>
<keyword evidence="4" id="KW-1185">Reference proteome</keyword>
<sequence length="119" mass="14031">MARCNSLYFEGEGIVKTMFVDSDSDLNTRQLRSWNVLSRADTSRLLYSIECIQQQVDAYDEELQNLLDRVRVLEQQKDYAVKSLRRKRSLLAPIRRLPIELLEEIFALYLHSYGKDVMK</sequence>